<protein>
    <submittedName>
        <fullName evidence="1">Uncharacterized protein</fullName>
    </submittedName>
</protein>
<proteinExistence type="predicted"/>
<organism evidence="1 2">
    <name type="scientific">Halovibrio salipaludis</name>
    <dbReference type="NCBI Taxonomy" id="2032626"/>
    <lineage>
        <taxon>Bacteria</taxon>
        <taxon>Pseudomonadati</taxon>
        <taxon>Pseudomonadota</taxon>
        <taxon>Gammaproteobacteria</taxon>
        <taxon>Oceanospirillales</taxon>
        <taxon>Halomonadaceae</taxon>
        <taxon>Halovibrio</taxon>
    </lineage>
</organism>
<dbReference type="OrthoDB" id="7065858at2"/>
<reference evidence="1 2" key="1">
    <citation type="submission" date="2017-08" db="EMBL/GenBank/DDBJ databases">
        <title>Halovibrio sewagensis sp. nov., isolated from wastewater of high salinity.</title>
        <authorList>
            <person name="Dong X."/>
            <person name="Zhang G."/>
        </authorList>
    </citation>
    <scope>NUCLEOTIDE SEQUENCE [LARGE SCALE GENOMIC DNA]</scope>
    <source>
        <strain evidence="1 2">YL5-2</strain>
    </source>
</reference>
<evidence type="ECO:0000313" key="2">
    <source>
        <dbReference type="Proteomes" id="UP000218896"/>
    </source>
</evidence>
<dbReference type="Proteomes" id="UP000218896">
    <property type="component" value="Unassembled WGS sequence"/>
</dbReference>
<gene>
    <name evidence="1" type="ORF">CK501_05675</name>
</gene>
<comment type="caution">
    <text evidence="1">The sequence shown here is derived from an EMBL/GenBank/DDBJ whole genome shotgun (WGS) entry which is preliminary data.</text>
</comment>
<keyword evidence="2" id="KW-1185">Reference proteome</keyword>
<accession>A0A2A2F8W1</accession>
<name>A0A2A2F8W1_9GAMM</name>
<dbReference type="AlphaFoldDB" id="A0A2A2F8W1"/>
<sequence length="172" mass="19025">MNEWAHSSDWCTRLPKRLSDTWQWFSAIWAYDYGDPEPLGTLIQGGDIPAEYRQAVSDIVTGKRKPNRRAAAKAKIPARERAEAASAISVCQGLRDMVKYNAINPDLDPEGEWGAGAAAVAHTVEPVELMRGADDVGQDGLRIVCEEYGVSEEAAENLMREAKARLARWPEV</sequence>
<dbReference type="RefSeq" id="WP_095616778.1">
    <property type="nucleotide sequence ID" value="NZ_NSKD01000002.1"/>
</dbReference>
<evidence type="ECO:0000313" key="1">
    <source>
        <dbReference type="EMBL" id="PAU81052.1"/>
    </source>
</evidence>
<dbReference type="EMBL" id="NSKD01000002">
    <property type="protein sequence ID" value="PAU81052.1"/>
    <property type="molecule type" value="Genomic_DNA"/>
</dbReference>